<accession>A0A157T4F8</accession>
<reference evidence="2" key="1">
    <citation type="submission" date="2016-04" db="EMBL/GenBank/DDBJ databases">
        <authorList>
            <person name="Shah S.A."/>
            <person name="Garrett R.A."/>
        </authorList>
    </citation>
    <scope>NUCLEOTIDE SEQUENCE [LARGE SCALE GENOMIC DNA]</scope>
    <source>
        <strain evidence="2">ATCC 35091 / DSM 1616 / JCM 8930 / NBRC 15331 / P1</strain>
    </source>
</reference>
<organism evidence="1 2">
    <name type="scientific">Saccharolobus solfataricus</name>
    <name type="common">Sulfolobus solfataricus</name>
    <dbReference type="NCBI Taxonomy" id="2287"/>
    <lineage>
        <taxon>Archaea</taxon>
        <taxon>Thermoproteota</taxon>
        <taxon>Thermoprotei</taxon>
        <taxon>Sulfolobales</taxon>
        <taxon>Sulfolobaceae</taxon>
        <taxon>Saccharolobus</taxon>
    </lineage>
</organism>
<evidence type="ECO:0000313" key="1">
    <source>
        <dbReference type="EMBL" id="SAI86222.1"/>
    </source>
</evidence>
<name>A0A157T4F8_SACSO</name>
<dbReference type="AlphaFoldDB" id="A0A157T4F8"/>
<dbReference type="EMBL" id="LT549890">
    <property type="protein sequence ID" value="SAI86222.1"/>
    <property type="molecule type" value="Genomic_DNA"/>
</dbReference>
<dbReference type="PATRIC" id="fig|2287.9.peg.2799"/>
<proteinExistence type="predicted"/>
<evidence type="ECO:0000313" key="2">
    <source>
        <dbReference type="Proteomes" id="UP000076770"/>
    </source>
</evidence>
<protein>
    <submittedName>
        <fullName evidence="1">Transposase, partial in ISC1234</fullName>
    </submittedName>
</protein>
<gene>
    <name evidence="1" type="ORF">SSOP1_2668</name>
</gene>
<dbReference type="Proteomes" id="UP000076770">
    <property type="component" value="Chromosome i"/>
</dbReference>
<sequence>MELPLDIVVRWFLRQCKSETHRRAKKLKEEIKILFREYGKKLEKKMITLADYLPSSALYGKVGELWTLS</sequence>